<feature type="domain" description="RNA polymerase sigma-70 region 2" evidence="7">
    <location>
        <begin position="60"/>
        <end position="129"/>
    </location>
</feature>
<dbReference type="PANTHER" id="PTHR43133:SF8">
    <property type="entry name" value="RNA POLYMERASE SIGMA FACTOR HI_1459-RELATED"/>
    <property type="match status" value="1"/>
</dbReference>
<keyword evidence="5" id="KW-0804">Transcription</keyword>
<evidence type="ECO:0000259" key="8">
    <source>
        <dbReference type="Pfam" id="PF08281"/>
    </source>
</evidence>
<dbReference type="Proteomes" id="UP000267003">
    <property type="component" value="Unassembled WGS sequence"/>
</dbReference>
<dbReference type="Gene3D" id="1.10.1740.10">
    <property type="match status" value="1"/>
</dbReference>
<comment type="caution">
    <text evidence="9">The sequence shown here is derived from an EMBL/GenBank/DDBJ whole genome shotgun (WGS) entry which is preliminary data.</text>
</comment>
<dbReference type="CDD" id="cd06171">
    <property type="entry name" value="Sigma70_r4"/>
    <property type="match status" value="1"/>
</dbReference>
<dbReference type="GO" id="GO:0016987">
    <property type="term" value="F:sigma factor activity"/>
    <property type="evidence" value="ECO:0007669"/>
    <property type="project" value="UniProtKB-KW"/>
</dbReference>
<evidence type="ECO:0000256" key="1">
    <source>
        <dbReference type="ARBA" id="ARBA00010641"/>
    </source>
</evidence>
<accession>A0A3A8QV55</accession>
<sequence length="224" mass="25020">MSLPDAPPPDACPPQETPTPDQRGQARGTAITSPLSARKAMERLPPGMRTEASAQRLGELAMQHRDWLLSQARNLCRNETDAEDLVQETILRFIKAFNGSESLPDRKTCGSWLNTTLSNLFFSQCRKQQVQKKHLPDPTRQEQTEAASKHAALPDLDDVTPEQLARAVETLSPPMRTTYELYAQGMKYRDIALALNIPVGTVSKRLHDIRAKLGAILRPHHKVN</sequence>
<dbReference type="InterPro" id="IPR014284">
    <property type="entry name" value="RNA_pol_sigma-70_dom"/>
</dbReference>
<dbReference type="InterPro" id="IPR036388">
    <property type="entry name" value="WH-like_DNA-bd_sf"/>
</dbReference>
<dbReference type="GO" id="GO:0003677">
    <property type="term" value="F:DNA binding"/>
    <property type="evidence" value="ECO:0007669"/>
    <property type="project" value="UniProtKB-KW"/>
</dbReference>
<evidence type="ECO:0000256" key="6">
    <source>
        <dbReference type="SAM" id="MobiDB-lite"/>
    </source>
</evidence>
<dbReference type="Gene3D" id="1.10.10.10">
    <property type="entry name" value="Winged helix-like DNA-binding domain superfamily/Winged helix DNA-binding domain"/>
    <property type="match status" value="1"/>
</dbReference>
<dbReference type="InterPro" id="IPR039425">
    <property type="entry name" value="RNA_pol_sigma-70-like"/>
</dbReference>
<dbReference type="InterPro" id="IPR013325">
    <property type="entry name" value="RNA_pol_sigma_r2"/>
</dbReference>
<evidence type="ECO:0000259" key="7">
    <source>
        <dbReference type="Pfam" id="PF04542"/>
    </source>
</evidence>
<organism evidence="9 10">
    <name type="scientific">Corallococcus aberystwythensis</name>
    <dbReference type="NCBI Taxonomy" id="2316722"/>
    <lineage>
        <taxon>Bacteria</taxon>
        <taxon>Pseudomonadati</taxon>
        <taxon>Myxococcota</taxon>
        <taxon>Myxococcia</taxon>
        <taxon>Myxococcales</taxon>
        <taxon>Cystobacterineae</taxon>
        <taxon>Myxococcaceae</taxon>
        <taxon>Corallococcus</taxon>
    </lineage>
</organism>
<comment type="similarity">
    <text evidence="1">Belongs to the sigma-70 factor family. ECF subfamily.</text>
</comment>
<dbReference type="InterPro" id="IPR013249">
    <property type="entry name" value="RNA_pol_sigma70_r4_t2"/>
</dbReference>
<dbReference type="NCBIfam" id="TIGR02937">
    <property type="entry name" value="sigma70-ECF"/>
    <property type="match status" value="1"/>
</dbReference>
<evidence type="ECO:0000256" key="5">
    <source>
        <dbReference type="ARBA" id="ARBA00023163"/>
    </source>
</evidence>
<feature type="compositionally biased region" description="Basic and acidic residues" evidence="6">
    <location>
        <begin position="134"/>
        <end position="143"/>
    </location>
</feature>
<feature type="domain" description="RNA polymerase sigma factor 70 region 4 type 2" evidence="8">
    <location>
        <begin position="162"/>
        <end position="213"/>
    </location>
</feature>
<protein>
    <submittedName>
        <fullName evidence="9">RNA polymerase sigma factor</fullName>
    </submittedName>
</protein>
<evidence type="ECO:0000256" key="4">
    <source>
        <dbReference type="ARBA" id="ARBA00023125"/>
    </source>
</evidence>
<dbReference type="Pfam" id="PF04542">
    <property type="entry name" value="Sigma70_r2"/>
    <property type="match status" value="1"/>
</dbReference>
<keyword evidence="4" id="KW-0238">DNA-binding</keyword>
<keyword evidence="10" id="KW-1185">Reference proteome</keyword>
<name>A0A3A8QV55_9BACT</name>
<proteinExistence type="inferred from homology"/>
<dbReference type="Pfam" id="PF08281">
    <property type="entry name" value="Sigma70_r4_2"/>
    <property type="match status" value="1"/>
</dbReference>
<dbReference type="AlphaFoldDB" id="A0A3A8QV55"/>
<feature type="compositionally biased region" description="Pro residues" evidence="6">
    <location>
        <begin position="1"/>
        <end position="17"/>
    </location>
</feature>
<evidence type="ECO:0000256" key="3">
    <source>
        <dbReference type="ARBA" id="ARBA00023082"/>
    </source>
</evidence>
<evidence type="ECO:0000313" key="10">
    <source>
        <dbReference type="Proteomes" id="UP000267003"/>
    </source>
</evidence>
<gene>
    <name evidence="9" type="ORF">D7W81_05715</name>
</gene>
<dbReference type="InterPro" id="IPR007627">
    <property type="entry name" value="RNA_pol_sigma70_r2"/>
</dbReference>
<dbReference type="SUPFAM" id="SSF88946">
    <property type="entry name" value="Sigma2 domain of RNA polymerase sigma factors"/>
    <property type="match status" value="1"/>
</dbReference>
<dbReference type="PANTHER" id="PTHR43133">
    <property type="entry name" value="RNA POLYMERASE ECF-TYPE SIGMA FACTO"/>
    <property type="match status" value="1"/>
</dbReference>
<dbReference type="EMBL" id="RAWK01000022">
    <property type="protein sequence ID" value="RKH72583.1"/>
    <property type="molecule type" value="Genomic_DNA"/>
</dbReference>
<reference evidence="10" key="1">
    <citation type="submission" date="2018-09" db="EMBL/GenBank/DDBJ databases">
        <authorList>
            <person name="Livingstone P.G."/>
            <person name="Whitworth D.E."/>
        </authorList>
    </citation>
    <scope>NUCLEOTIDE SEQUENCE [LARGE SCALE GENOMIC DNA]</scope>
    <source>
        <strain evidence="10">AB050A</strain>
    </source>
</reference>
<dbReference type="SUPFAM" id="SSF88659">
    <property type="entry name" value="Sigma3 and sigma4 domains of RNA polymerase sigma factors"/>
    <property type="match status" value="1"/>
</dbReference>
<dbReference type="GO" id="GO:0006352">
    <property type="term" value="P:DNA-templated transcription initiation"/>
    <property type="evidence" value="ECO:0007669"/>
    <property type="project" value="InterPro"/>
</dbReference>
<evidence type="ECO:0000256" key="2">
    <source>
        <dbReference type="ARBA" id="ARBA00023015"/>
    </source>
</evidence>
<keyword evidence="2" id="KW-0805">Transcription regulation</keyword>
<dbReference type="InterPro" id="IPR013324">
    <property type="entry name" value="RNA_pol_sigma_r3/r4-like"/>
</dbReference>
<evidence type="ECO:0000313" key="9">
    <source>
        <dbReference type="EMBL" id="RKH72583.1"/>
    </source>
</evidence>
<feature type="region of interest" description="Disordered" evidence="6">
    <location>
        <begin position="131"/>
        <end position="158"/>
    </location>
</feature>
<keyword evidence="3" id="KW-0731">Sigma factor</keyword>
<feature type="region of interest" description="Disordered" evidence="6">
    <location>
        <begin position="1"/>
        <end position="34"/>
    </location>
</feature>